<evidence type="ECO:0000256" key="1">
    <source>
        <dbReference type="SAM" id="MobiDB-lite"/>
    </source>
</evidence>
<protein>
    <submittedName>
        <fullName evidence="2">Uncharacterized protein</fullName>
    </submittedName>
</protein>
<reference evidence="2 3" key="1">
    <citation type="submission" date="2013-12" db="EMBL/GenBank/DDBJ databases">
        <title>Ecological redundancy of diverse viral populations within a natural community.</title>
        <authorList>
            <person name="Gregory A.C."/>
            <person name="LaButti K."/>
            <person name="Copeland A."/>
            <person name="Woyke T."/>
            <person name="Sullivan M.B."/>
        </authorList>
    </citation>
    <scope>NUCLEOTIDE SEQUENCE [LARGE SCALE GENOMIC DNA]</scope>
    <source>
        <strain evidence="2">Syn7803US23</strain>
    </source>
</reference>
<feature type="compositionally biased region" description="Basic and acidic residues" evidence="1">
    <location>
        <begin position="51"/>
        <end position="61"/>
    </location>
</feature>
<sequence>MPEKDEFKDFDSILSNFDAFCDEFESRASEAFNRGDQNDGRVVTAAAEVGERTPEAVREVDEPGPTDIAAGATTIDVSSSHGI</sequence>
<feature type="region of interest" description="Disordered" evidence="1">
    <location>
        <begin position="51"/>
        <end position="83"/>
    </location>
</feature>
<organism evidence="2 3">
    <name type="scientific">Synechococcus phage ACG-2014j</name>
    <dbReference type="NCBI Taxonomy" id="1493514"/>
    <lineage>
        <taxon>Viruses</taxon>
        <taxon>Duplodnaviria</taxon>
        <taxon>Heunggongvirae</taxon>
        <taxon>Uroviricota</taxon>
        <taxon>Caudoviricetes</taxon>
        <taxon>Pantevenvirales</taxon>
        <taxon>Kyanoviridae</taxon>
        <taxon>Potamoivirus</taxon>
        <taxon>Potamoivirus tusconj</taxon>
    </lineage>
</organism>
<gene>
    <name evidence="2" type="ORF">Syn7803US23_75</name>
</gene>
<evidence type="ECO:0000313" key="3">
    <source>
        <dbReference type="Proteomes" id="UP000185285"/>
    </source>
</evidence>
<dbReference type="EMBL" id="KJ019089">
    <property type="protein sequence ID" value="AIX28419.1"/>
    <property type="molecule type" value="Genomic_DNA"/>
</dbReference>
<dbReference type="Proteomes" id="UP000185285">
    <property type="component" value="Segment"/>
</dbReference>
<name>A0A0E3FKG2_9CAUD</name>
<accession>A0A0E3FKG2</accession>
<proteinExistence type="predicted"/>
<evidence type="ECO:0000313" key="2">
    <source>
        <dbReference type="EMBL" id="AIX28419.1"/>
    </source>
</evidence>
<keyword evidence="3" id="KW-1185">Reference proteome</keyword>